<proteinExistence type="predicted"/>
<evidence type="ECO:0000313" key="2">
    <source>
        <dbReference type="Proteomes" id="UP000054560"/>
    </source>
</evidence>
<dbReference type="RefSeq" id="XP_014152457.1">
    <property type="nucleotide sequence ID" value="XM_014296982.1"/>
</dbReference>
<gene>
    <name evidence="1" type="ORF">SARC_09016</name>
</gene>
<accession>A0A0L0FNZ2</accession>
<dbReference type="GeneID" id="25909520"/>
<keyword evidence="2" id="KW-1185">Reference proteome</keyword>
<dbReference type="AlphaFoldDB" id="A0A0L0FNZ2"/>
<protein>
    <submittedName>
        <fullName evidence="1">Uncharacterized protein</fullName>
    </submittedName>
</protein>
<dbReference type="OrthoDB" id="413361at2759"/>
<evidence type="ECO:0000313" key="1">
    <source>
        <dbReference type="EMBL" id="KNC78555.1"/>
    </source>
</evidence>
<sequence length="346" mass="37987">MMTKPYDETLISNAKEQVSQSIPPTDDKLLIDGGATVNYFYSTARHRLTKIETGTFPLQLADESTTTINERGIFPNIGLTYTTMTYDEFHRNNGHLSRRARINLAKSCNISLTHQPSIRVDTNAWMLNPDKWQKAISHLNWVPTIDICVASKSKAQIPLFVGPKGVGVYTDWRDVDSLNEKAHGNPGMDGHLRTYRELRATPLHTLQINSTIEWQHATLNNLVRCLLLETGMSIPLWGIAKDFADTLRNCTPLKATQLSLRNASGINGLTRVLNTKINVTKGGGPASSWPCLLNTLATFGTMIGSSASKGTIRANQVASGQYGQTNEHQAASAVTLATNADNRVLG</sequence>
<organism evidence="1 2">
    <name type="scientific">Sphaeroforma arctica JP610</name>
    <dbReference type="NCBI Taxonomy" id="667725"/>
    <lineage>
        <taxon>Eukaryota</taxon>
        <taxon>Ichthyosporea</taxon>
        <taxon>Ichthyophonida</taxon>
        <taxon>Sphaeroforma</taxon>
    </lineage>
</organism>
<name>A0A0L0FNZ2_9EUKA</name>
<reference evidence="1 2" key="1">
    <citation type="submission" date="2011-02" db="EMBL/GenBank/DDBJ databases">
        <title>The Genome Sequence of Sphaeroforma arctica JP610.</title>
        <authorList>
            <consortium name="The Broad Institute Genome Sequencing Platform"/>
            <person name="Russ C."/>
            <person name="Cuomo C."/>
            <person name="Young S.K."/>
            <person name="Zeng Q."/>
            <person name="Gargeya S."/>
            <person name="Alvarado L."/>
            <person name="Berlin A."/>
            <person name="Chapman S.B."/>
            <person name="Chen Z."/>
            <person name="Freedman E."/>
            <person name="Gellesch M."/>
            <person name="Goldberg J."/>
            <person name="Griggs A."/>
            <person name="Gujja S."/>
            <person name="Heilman E."/>
            <person name="Heiman D."/>
            <person name="Howarth C."/>
            <person name="Mehta T."/>
            <person name="Neiman D."/>
            <person name="Pearson M."/>
            <person name="Roberts A."/>
            <person name="Saif S."/>
            <person name="Shea T."/>
            <person name="Shenoy N."/>
            <person name="Sisk P."/>
            <person name="Stolte C."/>
            <person name="Sykes S."/>
            <person name="White J."/>
            <person name="Yandava C."/>
            <person name="Burger G."/>
            <person name="Gray M.W."/>
            <person name="Holland P.W.H."/>
            <person name="King N."/>
            <person name="Lang F.B.F."/>
            <person name="Roger A.J."/>
            <person name="Ruiz-Trillo I."/>
            <person name="Haas B."/>
            <person name="Nusbaum C."/>
            <person name="Birren B."/>
        </authorList>
    </citation>
    <scope>NUCLEOTIDE SEQUENCE [LARGE SCALE GENOMIC DNA]</scope>
    <source>
        <strain evidence="1 2">JP610</strain>
    </source>
</reference>
<dbReference type="Proteomes" id="UP000054560">
    <property type="component" value="Unassembled WGS sequence"/>
</dbReference>
<dbReference type="EMBL" id="KQ242468">
    <property type="protein sequence ID" value="KNC78555.1"/>
    <property type="molecule type" value="Genomic_DNA"/>
</dbReference>